<dbReference type="GO" id="GO:0005829">
    <property type="term" value="C:cytosol"/>
    <property type="evidence" value="ECO:0007669"/>
    <property type="project" value="TreeGrafter"/>
</dbReference>
<dbReference type="Gene3D" id="1.10.10.1730">
    <property type="entry name" value="Folliculin"/>
    <property type="match status" value="1"/>
</dbReference>
<name>A0AAW1V1X0_9CUCU</name>
<evidence type="ECO:0000313" key="2">
    <source>
        <dbReference type="EMBL" id="KAK9887031.1"/>
    </source>
</evidence>
<evidence type="ECO:0000259" key="1">
    <source>
        <dbReference type="PROSITE" id="PS51834"/>
    </source>
</evidence>
<protein>
    <recommendedName>
        <fullName evidence="1">UDENN FLCN/SMCR8-type domain-containing protein</fullName>
    </recommendedName>
</protein>
<proteinExistence type="predicted"/>
<evidence type="ECO:0000313" key="3">
    <source>
        <dbReference type="Proteomes" id="UP001431783"/>
    </source>
</evidence>
<dbReference type="AlphaFoldDB" id="A0AAW1V1X0"/>
<sequence>MDAIVVLGHFCESHGPCVILCTQKCKKEPLQTPHSLTVPWCESCQSVELDLALVSKNEKCCYVTTRTPLQQDLAFLLKQAIVRSLSCEEESSKEGGTLYFGDNERGHIISHTFSLQDSLARGFHRKYSISMLMRDKIHLLNLWPTIIPPIKQIAYELQEKAAKINGAEQVQCSQRAVRQAQGSPGHQARSLPQLTGEPAIYAHLHMWFTWILSYERFIEKPPNVPNIPIQCSPNDLRNYLKEMEDYVFRVACYCVFTGMLLQCNDETVLTTFRQLVPTHFKIPQTGPPVKLIKENLWRIEWNGVLPNKLPTLQVEVEEALRNEKLTDETLKPHLISLILHWLNVAKSLSWTPNPDQNLFQALGINKHDLPLLAYWTSNCE</sequence>
<dbReference type="GO" id="GO:0000122">
    <property type="term" value="P:negative regulation of transcription by RNA polymerase II"/>
    <property type="evidence" value="ECO:0007669"/>
    <property type="project" value="TreeGrafter"/>
</dbReference>
<dbReference type="PANTHER" id="PTHR31441">
    <property type="entry name" value="FOLLICULIN FAMILY MEMBER"/>
    <property type="match status" value="1"/>
</dbReference>
<dbReference type="Proteomes" id="UP001431783">
    <property type="component" value="Unassembled WGS sequence"/>
</dbReference>
<dbReference type="InterPro" id="IPR037520">
    <property type="entry name" value="Folliculin/SMCR8_longin"/>
</dbReference>
<keyword evidence="3" id="KW-1185">Reference proteome</keyword>
<reference evidence="2 3" key="1">
    <citation type="submission" date="2023-03" db="EMBL/GenBank/DDBJ databases">
        <title>Genome insight into feeding habits of ladybird beetles.</title>
        <authorList>
            <person name="Li H.-S."/>
            <person name="Huang Y.-H."/>
            <person name="Pang H."/>
        </authorList>
    </citation>
    <scope>NUCLEOTIDE SEQUENCE [LARGE SCALE GENOMIC DNA]</scope>
    <source>
        <strain evidence="2">SYSU_2023b</strain>
        <tissue evidence="2">Whole body</tissue>
    </source>
</reference>
<dbReference type="PANTHER" id="PTHR31441:SF2">
    <property type="entry name" value="FOLLICULIN"/>
    <property type="match status" value="1"/>
</dbReference>
<accession>A0AAW1V1X0</accession>
<dbReference type="InterPro" id="IPR044886">
    <property type="entry name" value="FLCN_DENN_C_sf"/>
</dbReference>
<gene>
    <name evidence="2" type="ORF">WA026_019957</name>
</gene>
<comment type="caution">
    <text evidence="2">The sequence shown here is derived from an EMBL/GenBank/DDBJ whole genome shotgun (WGS) entry which is preliminary data.</text>
</comment>
<dbReference type="Pfam" id="PF11704">
    <property type="entry name" value="Folliculin"/>
    <property type="match status" value="1"/>
</dbReference>
<dbReference type="PROSITE" id="PS51834">
    <property type="entry name" value="DENN_FLCN_SMCR8"/>
    <property type="match status" value="1"/>
</dbReference>
<feature type="domain" description="UDENN FLCN/SMCR8-type" evidence="1">
    <location>
        <begin position="44"/>
        <end position="380"/>
    </location>
</feature>
<organism evidence="2 3">
    <name type="scientific">Henosepilachna vigintioctopunctata</name>
    <dbReference type="NCBI Taxonomy" id="420089"/>
    <lineage>
        <taxon>Eukaryota</taxon>
        <taxon>Metazoa</taxon>
        <taxon>Ecdysozoa</taxon>
        <taxon>Arthropoda</taxon>
        <taxon>Hexapoda</taxon>
        <taxon>Insecta</taxon>
        <taxon>Pterygota</taxon>
        <taxon>Neoptera</taxon>
        <taxon>Endopterygota</taxon>
        <taxon>Coleoptera</taxon>
        <taxon>Polyphaga</taxon>
        <taxon>Cucujiformia</taxon>
        <taxon>Coccinelloidea</taxon>
        <taxon>Coccinellidae</taxon>
        <taxon>Epilachninae</taxon>
        <taxon>Epilachnini</taxon>
        <taxon>Henosepilachna</taxon>
    </lineage>
</organism>
<dbReference type="GO" id="GO:1904263">
    <property type="term" value="P:positive regulation of TORC1 signaling"/>
    <property type="evidence" value="ECO:0007669"/>
    <property type="project" value="TreeGrafter"/>
</dbReference>
<dbReference type="GO" id="GO:0005096">
    <property type="term" value="F:GTPase activator activity"/>
    <property type="evidence" value="ECO:0007669"/>
    <property type="project" value="InterPro"/>
</dbReference>
<dbReference type="EMBL" id="JARQZJ010000104">
    <property type="protein sequence ID" value="KAK9887031.1"/>
    <property type="molecule type" value="Genomic_DNA"/>
</dbReference>
<dbReference type="InterPro" id="IPR037521">
    <property type="entry name" value="FLCN/SMCR8_DENN"/>
</dbReference>
<dbReference type="InterPro" id="IPR021713">
    <property type="entry name" value="Folliculin"/>
</dbReference>